<sequence length="169" mass="18133">MITSKKLLGFGGVFAAGLISVLSGAQAFSLGAGPYIDNRSSPQAVVESYYNAINSKDYPRAYSYFVSPPKDYEKWKSGYSDTASVQLRYGTASADAGMSQIYWSLPVAIETHLNDGSSQVYAGCYVLHSTDPGVITEPPYSPIGIQKGELKATDKPLNKALPTKCDNAE</sequence>
<accession>A0A166A5J5</accession>
<evidence type="ECO:0000313" key="1">
    <source>
        <dbReference type="EMBL" id="KZL20643.1"/>
    </source>
</evidence>
<evidence type="ECO:0000313" key="2">
    <source>
        <dbReference type="Proteomes" id="UP000076577"/>
    </source>
</evidence>
<name>A0A166A5J5_9HYPH</name>
<proteinExistence type="predicted"/>
<organism evidence="1 2">
    <name type="scientific">Pseudovibrio axinellae</name>
    <dbReference type="NCBI Taxonomy" id="989403"/>
    <lineage>
        <taxon>Bacteria</taxon>
        <taxon>Pseudomonadati</taxon>
        <taxon>Pseudomonadota</taxon>
        <taxon>Alphaproteobacteria</taxon>
        <taxon>Hyphomicrobiales</taxon>
        <taxon>Stappiaceae</taxon>
        <taxon>Pseudovibrio</taxon>
    </lineage>
</organism>
<keyword evidence="2" id="KW-1185">Reference proteome</keyword>
<comment type="caution">
    <text evidence="1">The sequence shown here is derived from an EMBL/GenBank/DDBJ whole genome shotgun (WGS) entry which is preliminary data.</text>
</comment>
<protein>
    <submittedName>
        <fullName evidence="1">Uncharacterized protein</fullName>
    </submittedName>
</protein>
<dbReference type="Proteomes" id="UP000076577">
    <property type="component" value="Unassembled WGS sequence"/>
</dbReference>
<dbReference type="OrthoDB" id="7863791at2"/>
<reference evidence="1 2" key="1">
    <citation type="journal article" date="2016" name="Front. Microbiol.">
        <title>Comparative Genomic Analysis Reveals a Diverse Repertoire of Genes Involved in Prokaryote-Eukaryote Interactions within the Pseudovibrio Genus.</title>
        <authorList>
            <person name="Romano S."/>
            <person name="Fernandez-Guerra A."/>
            <person name="Reen F.J."/>
            <person name="Glockner F.O."/>
            <person name="Crowley S.P."/>
            <person name="O'Sullivan O."/>
            <person name="Cotter P.D."/>
            <person name="Adams C."/>
            <person name="Dobson A.D."/>
            <person name="O'Gara F."/>
        </authorList>
    </citation>
    <scope>NUCLEOTIDE SEQUENCE [LARGE SCALE GENOMIC DNA]</scope>
    <source>
        <strain evidence="1 2">Ad2</strain>
    </source>
</reference>
<dbReference type="EMBL" id="LMCB01000006">
    <property type="protein sequence ID" value="KZL20643.1"/>
    <property type="molecule type" value="Genomic_DNA"/>
</dbReference>
<gene>
    <name evidence="1" type="ORF">PsAD2_01129</name>
</gene>
<dbReference type="RefSeq" id="WP_068003576.1">
    <property type="nucleotide sequence ID" value="NZ_FOFM01000007.1"/>
</dbReference>
<dbReference type="AlphaFoldDB" id="A0A166A5J5"/>
<dbReference type="PATRIC" id="fig|989403.3.peg.1213"/>